<evidence type="ECO:0000313" key="2">
    <source>
        <dbReference type="Proteomes" id="UP000186096"/>
    </source>
</evidence>
<dbReference type="GO" id="GO:0016866">
    <property type="term" value="F:intramolecular transferase activity"/>
    <property type="evidence" value="ECO:0007669"/>
    <property type="project" value="InterPro"/>
</dbReference>
<reference evidence="2" key="1">
    <citation type="submission" date="2017-01" db="EMBL/GenBank/DDBJ databases">
        <authorList>
            <person name="Varghese N."/>
            <person name="Submissions S."/>
        </authorList>
    </citation>
    <scope>NUCLEOTIDE SEQUENCE [LARGE SCALE GENOMIC DNA]</scope>
    <source>
        <strain evidence="2">ATCC 12950</strain>
    </source>
</reference>
<gene>
    <name evidence="1" type="ORF">SAMN05421833_11856</name>
</gene>
<keyword evidence="2" id="KW-1185">Reference proteome</keyword>
<sequence length="76" mass="8362">MKSPSLARAELSVRDATGAVRFALVGDIPLPEDLRRFHLDTVGEGLRTMGVSLAALIERDVLRAAREAFDTWPLQD</sequence>
<dbReference type="GO" id="GO:0019670">
    <property type="term" value="P:anaerobic L-glutamate catabolic process"/>
    <property type="evidence" value="ECO:0007669"/>
    <property type="project" value="InterPro"/>
</dbReference>
<protein>
    <submittedName>
        <fullName evidence="1">Uncharacterized protein</fullName>
    </submittedName>
</protein>
<evidence type="ECO:0000313" key="1">
    <source>
        <dbReference type="EMBL" id="SIR88147.1"/>
    </source>
</evidence>
<dbReference type="InterPro" id="IPR014714">
    <property type="entry name" value="Glu_mut_E_C_dom_sf"/>
</dbReference>
<organism evidence="1 2">
    <name type="scientific">Microbispora rosea</name>
    <dbReference type="NCBI Taxonomy" id="58117"/>
    <lineage>
        <taxon>Bacteria</taxon>
        <taxon>Bacillati</taxon>
        <taxon>Actinomycetota</taxon>
        <taxon>Actinomycetes</taxon>
        <taxon>Streptosporangiales</taxon>
        <taxon>Streptosporangiaceae</taxon>
        <taxon>Microbispora</taxon>
    </lineage>
</organism>
<dbReference type="GO" id="GO:0031419">
    <property type="term" value="F:cobalamin binding"/>
    <property type="evidence" value="ECO:0007669"/>
    <property type="project" value="InterPro"/>
</dbReference>
<name>A0A1N7EJ97_9ACTN</name>
<dbReference type="Gene3D" id="3.90.970.10">
    <property type="match status" value="1"/>
</dbReference>
<dbReference type="Proteomes" id="UP000186096">
    <property type="component" value="Unassembled WGS sequence"/>
</dbReference>
<dbReference type="EMBL" id="FTNI01000018">
    <property type="protein sequence ID" value="SIR88147.1"/>
    <property type="molecule type" value="Genomic_DNA"/>
</dbReference>
<dbReference type="AlphaFoldDB" id="A0A1N7EJ97"/>
<accession>A0A1N7EJ97</accession>
<proteinExistence type="predicted"/>